<evidence type="ECO:0000256" key="11">
    <source>
        <dbReference type="ARBA" id="ARBA00022691"/>
    </source>
</evidence>
<reference evidence="21" key="1">
    <citation type="submission" date="2020-11" db="EMBL/GenBank/DDBJ databases">
        <authorList>
            <person name="Tran Van P."/>
        </authorList>
    </citation>
    <scope>NUCLEOTIDE SEQUENCE</scope>
</reference>
<keyword evidence="13" id="KW-0689">Ribosomal protein</keyword>
<dbReference type="InterPro" id="IPR023148">
    <property type="entry name" value="tRNA_m1G_MeTrfase_C_sf"/>
</dbReference>
<evidence type="ECO:0000256" key="19">
    <source>
        <dbReference type="ARBA" id="ARBA00047783"/>
    </source>
</evidence>
<dbReference type="GO" id="GO:0005829">
    <property type="term" value="C:cytosol"/>
    <property type="evidence" value="ECO:0007669"/>
    <property type="project" value="TreeGrafter"/>
</dbReference>
<evidence type="ECO:0000256" key="17">
    <source>
        <dbReference type="ARBA" id="ARBA00035288"/>
    </source>
</evidence>
<evidence type="ECO:0000256" key="3">
    <source>
        <dbReference type="ARBA" id="ARBA00005781"/>
    </source>
</evidence>
<evidence type="ECO:0000256" key="7">
    <source>
        <dbReference type="ARBA" id="ARBA00014679"/>
    </source>
</evidence>
<comment type="subcellular location">
    <subcellularLocation>
        <location evidence="2">Cytoplasm</location>
    </subcellularLocation>
</comment>
<dbReference type="GO" id="GO:0006412">
    <property type="term" value="P:translation"/>
    <property type="evidence" value="ECO:0007669"/>
    <property type="project" value="InterPro"/>
</dbReference>
<name>A0A7R9Q8A5_9ACAR</name>
<keyword evidence="8" id="KW-0963">Cytoplasm</keyword>
<dbReference type="GO" id="GO:1990904">
    <property type="term" value="C:ribonucleoprotein complex"/>
    <property type="evidence" value="ECO:0007669"/>
    <property type="project" value="UniProtKB-KW"/>
</dbReference>
<evidence type="ECO:0000256" key="9">
    <source>
        <dbReference type="ARBA" id="ARBA00022603"/>
    </source>
</evidence>
<dbReference type="AlphaFoldDB" id="A0A7R9Q8A5"/>
<comment type="function">
    <text evidence="1">Specifically methylates guanosine-37 in various tRNAs.</text>
</comment>
<dbReference type="InterPro" id="IPR008991">
    <property type="entry name" value="Translation_prot_SH3-like_sf"/>
</dbReference>
<evidence type="ECO:0000256" key="5">
    <source>
        <dbReference type="ARBA" id="ARBA00011738"/>
    </source>
</evidence>
<evidence type="ECO:0000256" key="14">
    <source>
        <dbReference type="ARBA" id="ARBA00023274"/>
    </source>
</evidence>
<evidence type="ECO:0000256" key="8">
    <source>
        <dbReference type="ARBA" id="ARBA00022490"/>
    </source>
</evidence>
<dbReference type="GO" id="GO:0002939">
    <property type="term" value="P:tRNA N1-guanine methylation"/>
    <property type="evidence" value="ECO:0007669"/>
    <property type="project" value="TreeGrafter"/>
</dbReference>
<keyword evidence="14" id="KW-0687">Ribonucleoprotein</keyword>
<dbReference type="HAMAP" id="MF_00605">
    <property type="entry name" value="TrmD"/>
    <property type="match status" value="1"/>
</dbReference>
<dbReference type="PRINTS" id="PR00061">
    <property type="entry name" value="RIBOSOMALL19"/>
</dbReference>
<dbReference type="PANTHER" id="PTHR46417">
    <property type="entry name" value="TRNA (GUANINE-N(1)-)-METHYLTRANSFERASE"/>
    <property type="match status" value="1"/>
</dbReference>
<evidence type="ECO:0000256" key="18">
    <source>
        <dbReference type="ARBA" id="ARBA00035359"/>
    </source>
</evidence>
<dbReference type="InterPro" id="IPR002649">
    <property type="entry name" value="tRNA_m1G_MeTrfase_TrmD"/>
</dbReference>
<dbReference type="InterPro" id="IPR018257">
    <property type="entry name" value="Ribosomal_bL19_CS"/>
</dbReference>
<evidence type="ECO:0000256" key="13">
    <source>
        <dbReference type="ARBA" id="ARBA00022980"/>
    </source>
</evidence>
<organism evidence="21">
    <name type="scientific">Oppiella nova</name>
    <dbReference type="NCBI Taxonomy" id="334625"/>
    <lineage>
        <taxon>Eukaryota</taxon>
        <taxon>Metazoa</taxon>
        <taxon>Ecdysozoa</taxon>
        <taxon>Arthropoda</taxon>
        <taxon>Chelicerata</taxon>
        <taxon>Arachnida</taxon>
        <taxon>Acari</taxon>
        <taxon>Acariformes</taxon>
        <taxon>Sarcoptiformes</taxon>
        <taxon>Oribatida</taxon>
        <taxon>Brachypylina</taxon>
        <taxon>Oppioidea</taxon>
        <taxon>Oppiidae</taxon>
        <taxon>Oppiella</taxon>
    </lineage>
</organism>
<comment type="similarity">
    <text evidence="4">Belongs to the RNA methyltransferase TrmD family.</text>
</comment>
<evidence type="ECO:0000256" key="2">
    <source>
        <dbReference type="ARBA" id="ARBA00004496"/>
    </source>
</evidence>
<evidence type="ECO:0000256" key="16">
    <source>
        <dbReference type="ARBA" id="ARBA00033392"/>
    </source>
</evidence>
<dbReference type="NCBIfam" id="TIGR01024">
    <property type="entry name" value="rplS_bact"/>
    <property type="match status" value="1"/>
</dbReference>
<dbReference type="SUPFAM" id="SSF50104">
    <property type="entry name" value="Translation proteins SH3-like domain"/>
    <property type="match status" value="1"/>
</dbReference>
<keyword evidence="11" id="KW-0949">S-adenosyl-L-methionine</keyword>
<dbReference type="Proteomes" id="UP000728032">
    <property type="component" value="Unassembled WGS sequence"/>
</dbReference>
<evidence type="ECO:0000256" key="6">
    <source>
        <dbReference type="ARBA" id="ARBA00012807"/>
    </source>
</evidence>
<dbReference type="InterPro" id="IPR038657">
    <property type="entry name" value="Ribosomal_bL19_sf"/>
</dbReference>
<dbReference type="GO" id="GO:0005840">
    <property type="term" value="C:ribosome"/>
    <property type="evidence" value="ECO:0007669"/>
    <property type="project" value="UniProtKB-KW"/>
</dbReference>
<dbReference type="NCBIfam" id="TIGR00088">
    <property type="entry name" value="trmD"/>
    <property type="match status" value="1"/>
</dbReference>
<dbReference type="Gene3D" id="1.10.1270.20">
    <property type="entry name" value="tRNA(m1g37)methyltransferase, domain 2"/>
    <property type="match status" value="1"/>
</dbReference>
<evidence type="ECO:0000256" key="4">
    <source>
        <dbReference type="ARBA" id="ARBA00007630"/>
    </source>
</evidence>
<sequence>MFEAITAYGISGRAAKRDIVQVHCINPREFAEGNYKRVDERPFGGGPGMVMMAEPLAKAIHHAKELAKQAGAVQVPVVYMSPQGQTLNEPAVQQFVEYDGLIVLCGRYEGVDERLIQKYVDQEWSIGDYVLSGGELPAMVLLDSIIRRLPNTMSDEQSAVQDSFVDGLLDCPQYTKPDHFEGLDVPEVLKSGHHANIEKWRFLQRYQRTLERRPELVEHVELTKQQKKWLKDERGLFIDLNNISNKGKDKRVDTRFSLYPQRLCRPLLSRKTEIPTMSGKHPLVQAIENQQLKTDIPAFAPGDTVIVQVKVKEGERERLQAFEGVVIAKKNRGLNSAFTVRKISSGVGVERVFQTHSPIVAKIEVKRRGDVRRAKLYYLRELSGKAARIREKLPARKQG</sequence>
<dbReference type="GO" id="GO:0003735">
    <property type="term" value="F:structural constituent of ribosome"/>
    <property type="evidence" value="ECO:0007669"/>
    <property type="project" value="InterPro"/>
</dbReference>
<evidence type="ECO:0000256" key="12">
    <source>
        <dbReference type="ARBA" id="ARBA00022694"/>
    </source>
</evidence>
<dbReference type="InterPro" id="IPR029028">
    <property type="entry name" value="Alpha/beta_knot_MTases"/>
</dbReference>
<evidence type="ECO:0000313" key="22">
    <source>
        <dbReference type="Proteomes" id="UP000728032"/>
    </source>
</evidence>
<accession>A0A7R9Q8A5</accession>
<dbReference type="HAMAP" id="MF_00402">
    <property type="entry name" value="Ribosomal_bL19"/>
    <property type="match status" value="1"/>
</dbReference>
<dbReference type="InterPro" id="IPR001857">
    <property type="entry name" value="Ribosomal_bL19"/>
</dbReference>
<dbReference type="InterPro" id="IPR029026">
    <property type="entry name" value="tRNA_m1G_MTases_N"/>
</dbReference>
<proteinExistence type="inferred from homology"/>
<comment type="subunit">
    <text evidence="5">Homodimer.</text>
</comment>
<dbReference type="OrthoDB" id="6777870at2759"/>
<keyword evidence="12" id="KW-0819">tRNA processing</keyword>
<comment type="similarity">
    <text evidence="3">Belongs to the bacterial ribosomal protein bL19 family.</text>
</comment>
<evidence type="ECO:0000259" key="20">
    <source>
        <dbReference type="Pfam" id="PF01746"/>
    </source>
</evidence>
<dbReference type="EC" id="2.1.1.228" evidence="6"/>
<dbReference type="SUPFAM" id="SSF75217">
    <property type="entry name" value="alpha/beta knot"/>
    <property type="match status" value="1"/>
</dbReference>
<keyword evidence="22" id="KW-1185">Reference proteome</keyword>
<dbReference type="Pfam" id="PF01746">
    <property type="entry name" value="tRNA_m1G_MT"/>
    <property type="match status" value="1"/>
</dbReference>
<comment type="catalytic activity">
    <reaction evidence="19">
        <text>guanosine(37) in tRNA + S-adenosyl-L-methionine = N(1)-methylguanosine(37) in tRNA + S-adenosyl-L-homocysteine + H(+)</text>
        <dbReference type="Rhea" id="RHEA:36899"/>
        <dbReference type="Rhea" id="RHEA-COMP:10145"/>
        <dbReference type="Rhea" id="RHEA-COMP:10147"/>
        <dbReference type="ChEBI" id="CHEBI:15378"/>
        <dbReference type="ChEBI" id="CHEBI:57856"/>
        <dbReference type="ChEBI" id="CHEBI:59789"/>
        <dbReference type="ChEBI" id="CHEBI:73542"/>
        <dbReference type="ChEBI" id="CHEBI:74269"/>
        <dbReference type="EC" id="2.1.1.228"/>
    </reaction>
</comment>
<evidence type="ECO:0000256" key="1">
    <source>
        <dbReference type="ARBA" id="ARBA00002634"/>
    </source>
</evidence>
<evidence type="ECO:0000256" key="15">
    <source>
        <dbReference type="ARBA" id="ARBA00029736"/>
    </source>
</evidence>
<keyword evidence="10" id="KW-0808">Transferase</keyword>
<dbReference type="InterPro" id="IPR016009">
    <property type="entry name" value="tRNA_MeTrfase_TRMD/TRM10"/>
</dbReference>
<dbReference type="EMBL" id="OC914826">
    <property type="protein sequence ID" value="CAD7636143.1"/>
    <property type="molecule type" value="Genomic_DNA"/>
</dbReference>
<dbReference type="Gene3D" id="3.40.1280.10">
    <property type="match status" value="1"/>
</dbReference>
<dbReference type="Gene3D" id="2.30.30.790">
    <property type="match status" value="1"/>
</dbReference>
<gene>
    <name evidence="21" type="ORF">ONB1V03_LOCUS5</name>
</gene>
<dbReference type="GO" id="GO:0052906">
    <property type="term" value="F:tRNA (guanine(37)-N1)-methyltransferase activity"/>
    <property type="evidence" value="ECO:0007669"/>
    <property type="project" value="UniProtKB-EC"/>
</dbReference>
<feature type="domain" description="tRNA methyltransferase TRMD/TRM10-type" evidence="20">
    <location>
        <begin position="1"/>
        <end position="218"/>
    </location>
</feature>
<dbReference type="CDD" id="cd18080">
    <property type="entry name" value="TrmD-like"/>
    <property type="match status" value="1"/>
</dbReference>
<dbReference type="FunFam" id="2.30.30.790:FF:000001">
    <property type="entry name" value="50S ribosomal protein L19"/>
    <property type="match status" value="1"/>
</dbReference>
<dbReference type="PROSITE" id="PS01015">
    <property type="entry name" value="RIBOSOMAL_L19"/>
    <property type="match status" value="1"/>
</dbReference>
<dbReference type="EMBL" id="CAJPVJ010000001">
    <property type="protein sequence ID" value="CAG2155606.1"/>
    <property type="molecule type" value="Genomic_DNA"/>
</dbReference>
<protein>
    <recommendedName>
        <fullName evidence="17">Large ribosomal subunit protein bL19m</fullName>
        <ecNumber evidence="6">2.1.1.228</ecNumber>
    </recommendedName>
    <alternativeName>
        <fullName evidence="18">39S ribosomal protein L19, mitochondrial</fullName>
    </alternativeName>
    <alternativeName>
        <fullName evidence="15">M1G-methyltransferase</fullName>
    </alternativeName>
    <alternativeName>
        <fullName evidence="7">tRNA (guanine-N(1)-)-methyltransferase</fullName>
    </alternativeName>
    <alternativeName>
        <fullName evidence="16">tRNA [GM37] methyltransferase</fullName>
    </alternativeName>
</protein>
<evidence type="ECO:0000313" key="21">
    <source>
        <dbReference type="EMBL" id="CAD7636143.1"/>
    </source>
</evidence>
<dbReference type="NCBIfam" id="NF000648">
    <property type="entry name" value="PRK00026.1"/>
    <property type="match status" value="1"/>
</dbReference>
<dbReference type="FunFam" id="1.10.1270.20:FF:000001">
    <property type="entry name" value="tRNA (guanine-N(1)-)-methyltransferase"/>
    <property type="match status" value="1"/>
</dbReference>
<evidence type="ECO:0000256" key="10">
    <source>
        <dbReference type="ARBA" id="ARBA00022679"/>
    </source>
</evidence>
<dbReference type="Pfam" id="PF01245">
    <property type="entry name" value="Ribosomal_L19"/>
    <property type="match status" value="1"/>
</dbReference>
<dbReference type="PANTHER" id="PTHR46417:SF1">
    <property type="entry name" value="TRNA (GUANINE-N(1)-)-METHYLTRANSFERASE"/>
    <property type="match status" value="1"/>
</dbReference>
<keyword evidence="9" id="KW-0489">Methyltransferase</keyword>